<gene>
    <name evidence="2" type="ORF">AVDCRST_MAG85-850</name>
</gene>
<dbReference type="SUPFAM" id="SSF52833">
    <property type="entry name" value="Thioredoxin-like"/>
    <property type="match status" value="1"/>
</dbReference>
<accession>A0A6J4RXA1</accession>
<organism evidence="2">
    <name type="scientific">uncultured Solirubrobacteraceae bacterium</name>
    <dbReference type="NCBI Taxonomy" id="1162706"/>
    <lineage>
        <taxon>Bacteria</taxon>
        <taxon>Bacillati</taxon>
        <taxon>Actinomycetota</taxon>
        <taxon>Thermoleophilia</taxon>
        <taxon>Solirubrobacterales</taxon>
        <taxon>Solirubrobacteraceae</taxon>
        <taxon>environmental samples</taxon>
    </lineage>
</organism>
<proteinExistence type="predicted"/>
<reference evidence="2" key="1">
    <citation type="submission" date="2020-02" db="EMBL/GenBank/DDBJ databases">
        <authorList>
            <person name="Meier V. D."/>
        </authorList>
    </citation>
    <scope>NUCLEOTIDE SEQUENCE</scope>
    <source>
        <strain evidence="2">AVDCRST_MAG85</strain>
    </source>
</reference>
<name>A0A6J4RXA1_9ACTN</name>
<dbReference type="Pfam" id="PF00462">
    <property type="entry name" value="Glutaredoxin"/>
    <property type="match status" value="1"/>
</dbReference>
<dbReference type="InterPro" id="IPR036249">
    <property type="entry name" value="Thioredoxin-like_sf"/>
</dbReference>
<feature type="domain" description="Glutaredoxin" evidence="1">
    <location>
        <begin position="3"/>
        <end position="58"/>
    </location>
</feature>
<evidence type="ECO:0000313" key="2">
    <source>
        <dbReference type="EMBL" id="CAA9484177.1"/>
    </source>
</evidence>
<dbReference type="InterPro" id="IPR002109">
    <property type="entry name" value="Glutaredoxin"/>
</dbReference>
<protein>
    <recommendedName>
        <fullName evidence="1">Glutaredoxin domain-containing protein</fullName>
    </recommendedName>
</protein>
<dbReference type="Gene3D" id="3.40.30.10">
    <property type="entry name" value="Glutaredoxin"/>
    <property type="match status" value="1"/>
</dbReference>
<sequence>MIQVFQAEWCPYSAMLRQRLTELGVDYTIRQVAPQSSDRDDLQQATGQDSIPAVVLEDGTVVAGDTEDIIAKIEEQFDSHGWEDGHRQQAVAHQSITP</sequence>
<dbReference type="AlphaFoldDB" id="A0A6J4RXA1"/>
<evidence type="ECO:0000259" key="1">
    <source>
        <dbReference type="Pfam" id="PF00462"/>
    </source>
</evidence>
<dbReference type="PROSITE" id="PS51354">
    <property type="entry name" value="GLUTAREDOXIN_2"/>
    <property type="match status" value="1"/>
</dbReference>
<dbReference type="EMBL" id="CADCVT010000093">
    <property type="protein sequence ID" value="CAA9484177.1"/>
    <property type="molecule type" value="Genomic_DNA"/>
</dbReference>